<reference evidence="1 2" key="1">
    <citation type="journal article" date="2021" name="Elife">
        <title>Chloroplast acquisition without the gene transfer in kleptoplastic sea slugs, Plakobranchus ocellatus.</title>
        <authorList>
            <person name="Maeda T."/>
            <person name="Takahashi S."/>
            <person name="Yoshida T."/>
            <person name="Shimamura S."/>
            <person name="Takaki Y."/>
            <person name="Nagai Y."/>
            <person name="Toyoda A."/>
            <person name="Suzuki Y."/>
            <person name="Arimoto A."/>
            <person name="Ishii H."/>
            <person name="Satoh N."/>
            <person name="Nishiyama T."/>
            <person name="Hasebe M."/>
            <person name="Maruyama T."/>
            <person name="Minagawa J."/>
            <person name="Obokata J."/>
            <person name="Shigenobu S."/>
        </authorList>
    </citation>
    <scope>NUCLEOTIDE SEQUENCE [LARGE SCALE GENOMIC DNA]</scope>
</reference>
<evidence type="ECO:0000313" key="1">
    <source>
        <dbReference type="EMBL" id="GFS05274.1"/>
    </source>
</evidence>
<gene>
    <name evidence="1" type="ORF">ElyMa_004677400</name>
</gene>
<evidence type="ECO:0000313" key="2">
    <source>
        <dbReference type="Proteomes" id="UP000762676"/>
    </source>
</evidence>
<comment type="caution">
    <text evidence="1">The sequence shown here is derived from an EMBL/GenBank/DDBJ whole genome shotgun (WGS) entry which is preliminary data.</text>
</comment>
<dbReference type="Proteomes" id="UP000762676">
    <property type="component" value="Unassembled WGS sequence"/>
</dbReference>
<dbReference type="AlphaFoldDB" id="A0AAV4I867"/>
<proteinExistence type="predicted"/>
<keyword evidence="2" id="KW-1185">Reference proteome</keyword>
<dbReference type="EMBL" id="BMAT01009378">
    <property type="protein sequence ID" value="GFS05274.1"/>
    <property type="molecule type" value="Genomic_DNA"/>
</dbReference>
<organism evidence="1 2">
    <name type="scientific">Elysia marginata</name>
    <dbReference type="NCBI Taxonomy" id="1093978"/>
    <lineage>
        <taxon>Eukaryota</taxon>
        <taxon>Metazoa</taxon>
        <taxon>Spiralia</taxon>
        <taxon>Lophotrochozoa</taxon>
        <taxon>Mollusca</taxon>
        <taxon>Gastropoda</taxon>
        <taxon>Heterobranchia</taxon>
        <taxon>Euthyneura</taxon>
        <taxon>Panpulmonata</taxon>
        <taxon>Sacoglossa</taxon>
        <taxon>Placobranchoidea</taxon>
        <taxon>Plakobranchidae</taxon>
        <taxon>Elysia</taxon>
    </lineage>
</organism>
<protein>
    <submittedName>
        <fullName evidence="1">Uncharacterized protein</fullName>
    </submittedName>
</protein>
<accession>A0AAV4I867</accession>
<sequence length="101" mass="10703">MSQLICDSSIARTSVNAAFAILAKASPTQSPKEKPKKPPIARHLVTQKTCPCVVRCYYWTAVGLVLPGPENSTTAMLSAGEEEEGLVPSIGGRLKLPVPTP</sequence>
<name>A0AAV4I867_9GAST</name>